<feature type="transmembrane region" description="Helical" evidence="6">
    <location>
        <begin position="116"/>
        <end position="140"/>
    </location>
</feature>
<evidence type="ECO:0000256" key="3">
    <source>
        <dbReference type="ARBA" id="ARBA00022692"/>
    </source>
</evidence>
<feature type="transmembrane region" description="Helical" evidence="6">
    <location>
        <begin position="60"/>
        <end position="78"/>
    </location>
</feature>
<accession>A0A7V8FN74</accession>
<dbReference type="InterPro" id="IPR007895">
    <property type="entry name" value="MASE1"/>
</dbReference>
<evidence type="ECO:0000256" key="2">
    <source>
        <dbReference type="ARBA" id="ARBA00022475"/>
    </source>
</evidence>
<comment type="subcellular location">
    <subcellularLocation>
        <location evidence="1">Cell membrane</location>
        <topology evidence="1">Multi-pass membrane protein</topology>
    </subcellularLocation>
</comment>
<name>A0A7V8FN74_9BURK</name>
<dbReference type="Gene3D" id="3.30.450.20">
    <property type="entry name" value="PAS domain"/>
    <property type="match status" value="1"/>
</dbReference>
<keyword evidence="3 6" id="KW-0812">Transmembrane</keyword>
<evidence type="ECO:0000256" key="6">
    <source>
        <dbReference type="SAM" id="Phobius"/>
    </source>
</evidence>
<feature type="transmembrane region" description="Helical" evidence="6">
    <location>
        <begin position="7"/>
        <end position="25"/>
    </location>
</feature>
<evidence type="ECO:0000256" key="4">
    <source>
        <dbReference type="ARBA" id="ARBA00022989"/>
    </source>
</evidence>
<dbReference type="Pfam" id="PF05231">
    <property type="entry name" value="MASE1"/>
    <property type="match status" value="1"/>
</dbReference>
<reference evidence="9" key="1">
    <citation type="journal article" date="2020" name="MBio">
        <title>Horizontal gene transfer to a defensive symbiont with a reduced genome amongst a multipartite beetle microbiome.</title>
        <authorList>
            <person name="Waterworth S.C."/>
            <person name="Florez L.V."/>
            <person name="Rees E.R."/>
            <person name="Hertweck C."/>
            <person name="Kaltenpoth M."/>
            <person name="Kwan J.C."/>
        </authorList>
    </citation>
    <scope>NUCLEOTIDE SEQUENCE [LARGE SCALE GENOMIC DNA]</scope>
</reference>
<comment type="caution">
    <text evidence="8">The sequence shown here is derived from an EMBL/GenBank/DDBJ whole genome shotgun (WGS) entry which is preliminary data.</text>
</comment>
<evidence type="ECO:0000313" key="9">
    <source>
        <dbReference type="Proteomes" id="UP000461670"/>
    </source>
</evidence>
<dbReference type="EMBL" id="WNDQ01000031">
    <property type="protein sequence ID" value="KAF1020721.1"/>
    <property type="molecule type" value="Genomic_DNA"/>
</dbReference>
<dbReference type="GO" id="GO:0005886">
    <property type="term" value="C:plasma membrane"/>
    <property type="evidence" value="ECO:0007669"/>
    <property type="project" value="UniProtKB-SubCell"/>
</dbReference>
<feature type="transmembrane region" description="Helical" evidence="6">
    <location>
        <begin position="249"/>
        <end position="271"/>
    </location>
</feature>
<feature type="domain" description="MASE1" evidence="7">
    <location>
        <begin position="12"/>
        <end position="295"/>
    </location>
</feature>
<sequence length="433" mass="45857">MAAAWARVLGLAVCYGLLALFSSWLTDQPSMVALSPLGPGWLASGLIFGAALLTPRSQWPQVLGAGALGAFFWAWLWADLGLTGALAIAATEVLAVLFGVAVTAATRPPRESSRPYAGLMSAGALVLGIAASAVLSALMLAAVRSLVGWSGDFWPVARQIAAAVFTGLLVIVPILDTLGQFRVQRSGGLGMRRFVAGLAAAAALLLIMLVVFTPLGLKYLGPIVATFTYLPLPFLVLVVLLWGGAGSALAMLLCAALASSCLYLGGGPFLVTENFPSEALLEVQGFVVVCALMVLTIRGLSEGYRRARERAQTWQLRYERALDAASVAIAEFDAVTGRALWCAQLDRVLGAEAVQPSHIGDWHNQAEATDQGRLRQAWQDVASGMRPGSRQPLRLRGRHRPAARLEQQLVPVRGPDGSVESVIVLLRSPDSEE</sequence>
<feature type="transmembrane region" description="Helical" evidence="6">
    <location>
        <begin position="193"/>
        <end position="213"/>
    </location>
</feature>
<keyword evidence="2" id="KW-1003">Cell membrane</keyword>
<proteinExistence type="predicted"/>
<protein>
    <recommendedName>
        <fullName evidence="7">MASE1 domain-containing protein</fullName>
    </recommendedName>
</protein>
<keyword evidence="5 6" id="KW-0472">Membrane</keyword>
<dbReference type="Proteomes" id="UP000461670">
    <property type="component" value="Unassembled WGS sequence"/>
</dbReference>
<organism evidence="8 9">
    <name type="scientific">Paracidovorax wautersii</name>
    <dbReference type="NCBI Taxonomy" id="1177982"/>
    <lineage>
        <taxon>Bacteria</taxon>
        <taxon>Pseudomonadati</taxon>
        <taxon>Pseudomonadota</taxon>
        <taxon>Betaproteobacteria</taxon>
        <taxon>Burkholderiales</taxon>
        <taxon>Comamonadaceae</taxon>
        <taxon>Paracidovorax</taxon>
    </lineage>
</organism>
<evidence type="ECO:0000259" key="7">
    <source>
        <dbReference type="Pfam" id="PF05231"/>
    </source>
</evidence>
<evidence type="ECO:0000313" key="8">
    <source>
        <dbReference type="EMBL" id="KAF1020721.1"/>
    </source>
</evidence>
<feature type="transmembrane region" description="Helical" evidence="6">
    <location>
        <begin position="84"/>
        <end position="104"/>
    </location>
</feature>
<feature type="transmembrane region" description="Helical" evidence="6">
    <location>
        <begin position="160"/>
        <end position="181"/>
    </location>
</feature>
<dbReference type="AlphaFoldDB" id="A0A7V8FN74"/>
<feature type="transmembrane region" description="Helical" evidence="6">
    <location>
        <begin position="31"/>
        <end position="53"/>
    </location>
</feature>
<feature type="transmembrane region" description="Helical" evidence="6">
    <location>
        <begin position="219"/>
        <end position="242"/>
    </location>
</feature>
<gene>
    <name evidence="8" type="ORF">GAK30_02324</name>
</gene>
<feature type="transmembrane region" description="Helical" evidence="6">
    <location>
        <begin position="283"/>
        <end position="300"/>
    </location>
</feature>
<evidence type="ECO:0000256" key="1">
    <source>
        <dbReference type="ARBA" id="ARBA00004651"/>
    </source>
</evidence>
<evidence type="ECO:0000256" key="5">
    <source>
        <dbReference type="ARBA" id="ARBA00023136"/>
    </source>
</evidence>
<keyword evidence="4 6" id="KW-1133">Transmembrane helix</keyword>